<dbReference type="SUPFAM" id="SSF53271">
    <property type="entry name" value="PRTase-like"/>
    <property type="match status" value="1"/>
</dbReference>
<dbReference type="AlphaFoldDB" id="A0A0F0LSC3"/>
<dbReference type="Pfam" id="PF00156">
    <property type="entry name" value="Pribosyltran"/>
    <property type="match status" value="1"/>
</dbReference>
<dbReference type="InterPro" id="IPR011611">
    <property type="entry name" value="PfkB_dom"/>
</dbReference>
<gene>
    <name evidence="14 19" type="primary">apt</name>
    <name evidence="19" type="ORF">RR49_02080</name>
</gene>
<evidence type="ECO:0000256" key="10">
    <source>
        <dbReference type="ARBA" id="ARBA00022676"/>
    </source>
</evidence>
<evidence type="ECO:0000256" key="11">
    <source>
        <dbReference type="ARBA" id="ARBA00022679"/>
    </source>
</evidence>
<organism evidence="19 20">
    <name type="scientific">Microbacterium ginsengisoli</name>
    <dbReference type="NCBI Taxonomy" id="400772"/>
    <lineage>
        <taxon>Bacteria</taxon>
        <taxon>Bacillati</taxon>
        <taxon>Actinomycetota</taxon>
        <taxon>Actinomycetes</taxon>
        <taxon>Micrococcales</taxon>
        <taxon>Microbacteriaceae</taxon>
        <taxon>Microbacterium</taxon>
    </lineage>
</organism>
<dbReference type="InterPro" id="IPR002173">
    <property type="entry name" value="Carboh/pur_kinase_PfkB_CS"/>
</dbReference>
<dbReference type="FunFam" id="3.40.50.2020:FF:000004">
    <property type="entry name" value="Adenine phosphoribosyltransferase"/>
    <property type="match status" value="1"/>
</dbReference>
<keyword evidence="20" id="KW-1185">Reference proteome</keyword>
<dbReference type="Gene3D" id="3.40.50.2020">
    <property type="match status" value="1"/>
</dbReference>
<protein>
    <recommendedName>
        <fullName evidence="8 14">Adenine phosphoribosyltransferase</fullName>
        <shortName evidence="14">APRT</shortName>
        <ecNumber evidence="8 14">2.4.2.7</ecNumber>
    </recommendedName>
</protein>
<dbReference type="InterPro" id="IPR000836">
    <property type="entry name" value="PRTase_dom"/>
</dbReference>
<comment type="similarity">
    <text evidence="6 15">Belongs to the carbohydrate kinase PfkB family.</text>
</comment>
<feature type="domain" description="Carbohydrate kinase PfkB" evidence="18">
    <location>
        <begin position="8"/>
        <end position="294"/>
    </location>
</feature>
<keyword evidence="12 14" id="KW-0660">Purine salvage</keyword>
<evidence type="ECO:0000256" key="14">
    <source>
        <dbReference type="HAMAP-Rule" id="MF_00004"/>
    </source>
</evidence>
<dbReference type="EMBL" id="JYIY01000076">
    <property type="protein sequence ID" value="KJL36033.1"/>
    <property type="molecule type" value="Genomic_DNA"/>
</dbReference>
<comment type="similarity">
    <text evidence="5 14">Belongs to the purine/pyrimidine phosphoribosyltransferase family.</text>
</comment>
<dbReference type="PRINTS" id="PR00990">
    <property type="entry name" value="RIBOKINASE"/>
</dbReference>
<dbReference type="Gene3D" id="3.40.1190.20">
    <property type="match status" value="1"/>
</dbReference>
<dbReference type="GO" id="GO:0005737">
    <property type="term" value="C:cytoplasm"/>
    <property type="evidence" value="ECO:0007669"/>
    <property type="project" value="UniProtKB-SubCell"/>
</dbReference>
<keyword evidence="9 14" id="KW-0963">Cytoplasm</keyword>
<dbReference type="GO" id="GO:0006166">
    <property type="term" value="P:purine ribonucleoside salvage"/>
    <property type="evidence" value="ECO:0007669"/>
    <property type="project" value="UniProtKB-KW"/>
</dbReference>
<comment type="caution">
    <text evidence="19">The sequence shown here is derived from an EMBL/GenBank/DDBJ whole genome shotgun (WGS) entry which is preliminary data.</text>
</comment>
<evidence type="ECO:0000256" key="1">
    <source>
        <dbReference type="ARBA" id="ARBA00000868"/>
    </source>
</evidence>
<evidence type="ECO:0000259" key="18">
    <source>
        <dbReference type="Pfam" id="PF00294"/>
    </source>
</evidence>
<evidence type="ECO:0000256" key="15">
    <source>
        <dbReference type="RuleBase" id="RU003704"/>
    </source>
</evidence>
<dbReference type="CDD" id="cd06223">
    <property type="entry name" value="PRTases_typeI"/>
    <property type="match status" value="1"/>
</dbReference>
<evidence type="ECO:0000313" key="19">
    <source>
        <dbReference type="EMBL" id="KJL36033.1"/>
    </source>
</evidence>
<keyword evidence="11 14" id="KW-0808">Transferase</keyword>
<comment type="pathway">
    <text evidence="4 14">Purine metabolism; AMP biosynthesis via salvage pathway; AMP from adenine: step 1/1.</text>
</comment>
<comment type="catalytic activity">
    <reaction evidence="1 14">
        <text>AMP + diphosphate = 5-phospho-alpha-D-ribose 1-diphosphate + adenine</text>
        <dbReference type="Rhea" id="RHEA:16609"/>
        <dbReference type="ChEBI" id="CHEBI:16708"/>
        <dbReference type="ChEBI" id="CHEBI:33019"/>
        <dbReference type="ChEBI" id="CHEBI:58017"/>
        <dbReference type="ChEBI" id="CHEBI:456215"/>
        <dbReference type="EC" id="2.4.2.7"/>
    </reaction>
</comment>
<dbReference type="HAMAP" id="MF_00004">
    <property type="entry name" value="Aden_phosphoribosyltr"/>
    <property type="match status" value="1"/>
</dbReference>
<evidence type="ECO:0000256" key="13">
    <source>
        <dbReference type="ARBA" id="ARBA00022777"/>
    </source>
</evidence>
<evidence type="ECO:0000256" key="3">
    <source>
        <dbReference type="ARBA" id="ARBA00004496"/>
    </source>
</evidence>
<feature type="domain" description="Phosphoribosyltransferase" evidence="17">
    <location>
        <begin position="404"/>
        <end position="507"/>
    </location>
</feature>
<sequence length="526" mass="53510">MTGGARPILVIGDVIDDIIVVPAGPIRPETDTLSTIVSTQGGSAANVAAWLGSLGAAVRFVGRVGAGDGPRHRASLEAFGVEALIDEDPVLATGRIIVIVDGDRRSFLTDGGAARSLSPAVLDDEQLDAASALHLTGHSMLDAWRRVDTAALIPRAKAAGLDVTVDPSSAGFLRDIGAQTFLDTIAGTDVLLPNRAEAEALTGEEDPRLAAEALLEIVPAVVITLGGDGVFVAERGERGVHLPAPRVRVVDPTGAGDAFAAGFLAARYDGADVTVAARRAIVVAAGALGRAGGRPIACGRPPHRLRAASGAGCGNAAARRLAAAGGVARPGERRDARPTPETRAGYRDRVPIEAPSAADLARAESLIAIVPDFPTPGINFRDITPLLADADAFRAVIDGLLAPFEGTYDVVAGIEARGFLLAAAAAVAGHAGLVPIRKAGKLPRPAASVDYALEYATATIEMHDDIAPGTRVLLIDDVLATGGTIAAAQGLVERLGGTVAGTAVLLELTALGGRALTGDVHALFTV</sequence>
<comment type="subcellular location">
    <subcellularLocation>
        <location evidence="3 14">Cytoplasm</location>
    </subcellularLocation>
</comment>
<evidence type="ECO:0000256" key="9">
    <source>
        <dbReference type="ARBA" id="ARBA00022490"/>
    </source>
</evidence>
<dbReference type="PANTHER" id="PTHR32315:SF3">
    <property type="entry name" value="ADENINE PHOSPHORIBOSYLTRANSFERASE"/>
    <property type="match status" value="1"/>
</dbReference>
<evidence type="ECO:0000256" key="2">
    <source>
        <dbReference type="ARBA" id="ARBA00003968"/>
    </source>
</evidence>
<dbReference type="InterPro" id="IPR005764">
    <property type="entry name" value="Ade_phspho_trans"/>
</dbReference>
<dbReference type="InterPro" id="IPR029056">
    <property type="entry name" value="Ribokinase-like"/>
</dbReference>
<dbReference type="GO" id="GO:0006168">
    <property type="term" value="P:adenine salvage"/>
    <property type="evidence" value="ECO:0007669"/>
    <property type="project" value="InterPro"/>
</dbReference>
<dbReference type="EC" id="2.4.2.7" evidence="8 14"/>
<dbReference type="Pfam" id="PF00294">
    <property type="entry name" value="PfkB"/>
    <property type="match status" value="1"/>
</dbReference>
<dbReference type="GO" id="GO:0016208">
    <property type="term" value="F:AMP binding"/>
    <property type="evidence" value="ECO:0007669"/>
    <property type="project" value="TreeGrafter"/>
</dbReference>
<accession>A0A0F0LSC3</accession>
<dbReference type="NCBIfam" id="NF002634">
    <property type="entry name" value="PRK02304.1-3"/>
    <property type="match status" value="1"/>
</dbReference>
<dbReference type="InterPro" id="IPR029057">
    <property type="entry name" value="PRTase-like"/>
</dbReference>
<dbReference type="UniPathway" id="UPA00588">
    <property type="reaction ID" value="UER00646"/>
</dbReference>
<dbReference type="InterPro" id="IPR002139">
    <property type="entry name" value="Ribo/fructo_kinase"/>
</dbReference>
<dbReference type="PATRIC" id="fig|400772.4.peg.2094"/>
<evidence type="ECO:0000256" key="16">
    <source>
        <dbReference type="SAM" id="MobiDB-lite"/>
    </source>
</evidence>
<evidence type="ECO:0000256" key="5">
    <source>
        <dbReference type="ARBA" id="ARBA00008391"/>
    </source>
</evidence>
<dbReference type="GO" id="GO:0002055">
    <property type="term" value="F:adenine binding"/>
    <property type="evidence" value="ECO:0007669"/>
    <property type="project" value="TreeGrafter"/>
</dbReference>
<dbReference type="GO" id="GO:0016301">
    <property type="term" value="F:kinase activity"/>
    <property type="evidence" value="ECO:0007669"/>
    <property type="project" value="UniProtKB-KW"/>
</dbReference>
<dbReference type="GO" id="GO:0003999">
    <property type="term" value="F:adenine phosphoribosyltransferase activity"/>
    <property type="evidence" value="ECO:0007669"/>
    <property type="project" value="UniProtKB-UniRule"/>
</dbReference>
<feature type="compositionally biased region" description="Basic and acidic residues" evidence="16">
    <location>
        <begin position="330"/>
        <end position="349"/>
    </location>
</feature>
<dbReference type="NCBIfam" id="NF002636">
    <property type="entry name" value="PRK02304.1-5"/>
    <property type="match status" value="1"/>
</dbReference>
<dbReference type="STRING" id="400772.RR49_02080"/>
<evidence type="ECO:0000256" key="12">
    <source>
        <dbReference type="ARBA" id="ARBA00022726"/>
    </source>
</evidence>
<name>A0A0F0LSC3_9MICO</name>
<evidence type="ECO:0000256" key="6">
    <source>
        <dbReference type="ARBA" id="ARBA00010688"/>
    </source>
</evidence>
<dbReference type="GO" id="GO:0044209">
    <property type="term" value="P:AMP salvage"/>
    <property type="evidence" value="ECO:0007669"/>
    <property type="project" value="UniProtKB-UniRule"/>
</dbReference>
<evidence type="ECO:0000313" key="20">
    <source>
        <dbReference type="Proteomes" id="UP000033451"/>
    </source>
</evidence>
<keyword evidence="13 15" id="KW-0418">Kinase</keyword>
<dbReference type="PANTHER" id="PTHR32315">
    <property type="entry name" value="ADENINE PHOSPHORIBOSYLTRANSFERASE"/>
    <property type="match status" value="1"/>
</dbReference>
<evidence type="ECO:0000256" key="8">
    <source>
        <dbReference type="ARBA" id="ARBA00011893"/>
    </source>
</evidence>
<feature type="region of interest" description="Disordered" evidence="16">
    <location>
        <begin position="324"/>
        <end position="349"/>
    </location>
</feature>
<evidence type="ECO:0000256" key="4">
    <source>
        <dbReference type="ARBA" id="ARBA00004659"/>
    </source>
</evidence>
<keyword evidence="10 14" id="KW-0328">Glycosyltransferase</keyword>
<dbReference type="Proteomes" id="UP000033451">
    <property type="component" value="Unassembled WGS sequence"/>
</dbReference>
<evidence type="ECO:0000256" key="7">
    <source>
        <dbReference type="ARBA" id="ARBA00011738"/>
    </source>
</evidence>
<dbReference type="OrthoDB" id="9803963at2"/>
<comment type="subunit">
    <text evidence="7 14">Homodimer.</text>
</comment>
<reference evidence="19 20" key="1">
    <citation type="submission" date="2015-02" db="EMBL/GenBank/DDBJ databases">
        <title>Draft genome sequences of ten Microbacterium spp. with emphasis on heavy metal contaminated environments.</title>
        <authorList>
            <person name="Corretto E."/>
        </authorList>
    </citation>
    <scope>NUCLEOTIDE SEQUENCE [LARGE SCALE GENOMIC DNA]</scope>
    <source>
        <strain evidence="19 20">DSM 18659</strain>
    </source>
</reference>
<dbReference type="SUPFAM" id="SSF53613">
    <property type="entry name" value="Ribokinase-like"/>
    <property type="match status" value="1"/>
</dbReference>
<comment type="function">
    <text evidence="2 14">Catalyzes a salvage reaction resulting in the formation of AMP, that is energically less costly than de novo synthesis.</text>
</comment>
<dbReference type="InterPro" id="IPR050054">
    <property type="entry name" value="UPRTase/APRTase"/>
</dbReference>
<dbReference type="PROSITE" id="PS00583">
    <property type="entry name" value="PFKB_KINASES_1"/>
    <property type="match status" value="1"/>
</dbReference>
<evidence type="ECO:0000259" key="17">
    <source>
        <dbReference type="Pfam" id="PF00156"/>
    </source>
</evidence>
<proteinExistence type="inferred from homology"/>
<dbReference type="PROSITE" id="PS00584">
    <property type="entry name" value="PFKB_KINASES_2"/>
    <property type="match status" value="1"/>
</dbReference>